<keyword evidence="1" id="KW-0472">Membrane</keyword>
<keyword evidence="1" id="KW-0812">Transmembrane</keyword>
<dbReference type="AlphaFoldDB" id="A0A6I3WKH1"/>
<evidence type="ECO:0000256" key="1">
    <source>
        <dbReference type="SAM" id="Phobius"/>
    </source>
</evidence>
<feature type="transmembrane region" description="Helical" evidence="1">
    <location>
        <begin position="47"/>
        <end position="70"/>
    </location>
</feature>
<comment type="caution">
    <text evidence="2">The sequence shown here is derived from an EMBL/GenBank/DDBJ whole genome shotgun (WGS) entry which is preliminary data.</text>
</comment>
<feature type="transmembrane region" description="Helical" evidence="1">
    <location>
        <begin position="119"/>
        <end position="143"/>
    </location>
</feature>
<feature type="transmembrane region" description="Helical" evidence="1">
    <location>
        <begin position="82"/>
        <end position="99"/>
    </location>
</feature>
<keyword evidence="1" id="KW-1133">Transmembrane helix</keyword>
<evidence type="ECO:0000313" key="2">
    <source>
        <dbReference type="EMBL" id="MUF07843.1"/>
    </source>
</evidence>
<dbReference type="EMBL" id="WNNK01000032">
    <property type="protein sequence ID" value="MUF07843.1"/>
    <property type="molecule type" value="Genomic_DNA"/>
</dbReference>
<dbReference type="Proteomes" id="UP000438196">
    <property type="component" value="Unassembled WGS sequence"/>
</dbReference>
<dbReference type="RefSeq" id="WP_155585969.1">
    <property type="nucleotide sequence ID" value="NZ_JBHSTH010000008.1"/>
</dbReference>
<sequence length="157" mass="17307">MTTPTHPLYSQRPTQHTLTLSLLITLLILQLMQFVIILPLLNSHFWWALSGAGLLNSMTLYIATVWLTHIKKSKTLAVSTRPKLLPITLLAIACVSLFLSPRLQMAYTLNDSSLSENVAFLYVLLTYAAAAIAFSTSVSYSICKPIISRLTTKGPNG</sequence>
<organism evidence="2 3">
    <name type="scientific">Pseudomonas spelaei</name>
    <dbReference type="NCBI Taxonomy" id="1055469"/>
    <lineage>
        <taxon>Bacteria</taxon>
        <taxon>Pseudomonadati</taxon>
        <taxon>Pseudomonadota</taxon>
        <taxon>Gammaproteobacteria</taxon>
        <taxon>Pseudomonadales</taxon>
        <taxon>Pseudomonadaceae</taxon>
        <taxon>Pseudomonas</taxon>
    </lineage>
</organism>
<reference evidence="2 3" key="1">
    <citation type="submission" date="2019-11" db="EMBL/GenBank/DDBJ databases">
        <title>Pseudomonas karstica sp. nov. and Pseudomonas spelaei sp. nov. from karst caves.</title>
        <authorList>
            <person name="Zeman M."/>
        </authorList>
    </citation>
    <scope>NUCLEOTIDE SEQUENCE [LARGE SCALE GENOMIC DNA]</scope>
    <source>
        <strain evidence="2 3">CCM 7893</strain>
    </source>
</reference>
<gene>
    <name evidence="2" type="ORF">GNF76_26215</name>
</gene>
<protein>
    <submittedName>
        <fullName evidence="2">Uncharacterized protein</fullName>
    </submittedName>
</protein>
<accession>A0A6I3WKH1</accession>
<evidence type="ECO:0000313" key="3">
    <source>
        <dbReference type="Proteomes" id="UP000438196"/>
    </source>
</evidence>
<feature type="transmembrane region" description="Helical" evidence="1">
    <location>
        <begin position="20"/>
        <end position="41"/>
    </location>
</feature>
<name>A0A6I3WKH1_9PSED</name>
<proteinExistence type="predicted"/>
<keyword evidence="3" id="KW-1185">Reference proteome</keyword>